<evidence type="ECO:0000313" key="3">
    <source>
        <dbReference type="Proteomes" id="UP000263753"/>
    </source>
</evidence>
<dbReference type="RefSeq" id="WP_087513777.1">
    <property type="nucleotide sequence ID" value="NZ_CP032134.1"/>
</dbReference>
<feature type="transmembrane region" description="Helical" evidence="1">
    <location>
        <begin position="160"/>
        <end position="188"/>
    </location>
</feature>
<gene>
    <name evidence="2" type="ORF">CDG60_04410</name>
</gene>
<keyword evidence="1" id="KW-0812">Transmembrane</keyword>
<dbReference type="Pfam" id="PF05987">
    <property type="entry name" value="DUF898"/>
    <property type="match status" value="1"/>
</dbReference>
<dbReference type="Proteomes" id="UP000263753">
    <property type="component" value="Chromosome"/>
</dbReference>
<feature type="transmembrane region" description="Helical" evidence="1">
    <location>
        <begin position="119"/>
        <end position="139"/>
    </location>
</feature>
<organism evidence="2 3">
    <name type="scientific">Acinetobacter chinensis</name>
    <dbReference type="NCBI Taxonomy" id="2004650"/>
    <lineage>
        <taxon>Bacteria</taxon>
        <taxon>Pseudomonadati</taxon>
        <taxon>Pseudomonadota</taxon>
        <taxon>Gammaproteobacteria</taxon>
        <taxon>Moraxellales</taxon>
        <taxon>Moraxellaceae</taxon>
        <taxon>Acinetobacter</taxon>
    </lineage>
</organism>
<feature type="transmembrane region" description="Helical" evidence="1">
    <location>
        <begin position="46"/>
        <end position="66"/>
    </location>
</feature>
<feature type="transmembrane region" description="Helical" evidence="1">
    <location>
        <begin position="248"/>
        <end position="274"/>
    </location>
</feature>
<dbReference type="KEGG" id="achi:CDG60_04410"/>
<keyword evidence="1" id="KW-1133">Transmembrane helix</keyword>
<dbReference type="AlphaFoldDB" id="A0A3B7M000"/>
<keyword evidence="1" id="KW-0472">Membrane</keyword>
<evidence type="ECO:0000256" key="1">
    <source>
        <dbReference type="SAM" id="Phobius"/>
    </source>
</evidence>
<protein>
    <submittedName>
        <fullName evidence="2">DUF898 domain-containing protein</fullName>
    </submittedName>
</protein>
<feature type="transmembrane region" description="Helical" evidence="1">
    <location>
        <begin position="304"/>
        <end position="320"/>
    </location>
</feature>
<feature type="transmembrane region" description="Helical" evidence="1">
    <location>
        <begin position="95"/>
        <end position="113"/>
    </location>
</feature>
<feature type="transmembrane region" description="Helical" evidence="1">
    <location>
        <begin position="216"/>
        <end position="236"/>
    </location>
</feature>
<accession>A0A3B7M000</accession>
<dbReference type="EMBL" id="CP032134">
    <property type="protein sequence ID" value="AXY55893.1"/>
    <property type="molecule type" value="Genomic_DNA"/>
</dbReference>
<sequence>MQNTEPGIIPVDPSVTTPPVIPSFTHSSGNAKTLGFKFHGSASEYFGIWIVNILLTIVTLSLYAPWAKVRRLRYFYGNTEFYNRKFDFTGIPRKILIGRLIAIGLYIGISLAAGYSPKIAGIGALLIYLAVPWLLRATIRFTARNSKYGNSRFYFGGSTLKAYIVFFLALLLTIVTLGLFFPVAIWLYKRYTFNHLFAGQLPFTIHTKWTTFMGAVYLPLLAFIIIVVALVAVSGISMSSGLEAIGSGAMAVFGLIYTLAIFFLFPLIAARIYIATWKNVTLGNSKFDTNCNQWRYAWIEGTNILARIVSVGFLSPWAAVRSYRYKVDNLTLNMVDDPDQLYNIAQQDHSALAEEISDIFDLDISL</sequence>
<proteinExistence type="predicted"/>
<dbReference type="InterPro" id="IPR010295">
    <property type="entry name" value="DUF898"/>
</dbReference>
<name>A0A3B7M000_9GAMM</name>
<reference evidence="3" key="1">
    <citation type="submission" date="2018-09" db="EMBL/GenBank/DDBJ databases">
        <title>The complete genome of Acinetobacter sp. strain WCHAc010005.</title>
        <authorList>
            <person name="Hu Y."/>
            <person name="Long H."/>
            <person name="Feng Y."/>
            <person name="Zong Z."/>
        </authorList>
    </citation>
    <scope>NUCLEOTIDE SEQUENCE [LARGE SCALE GENOMIC DNA]</scope>
    <source>
        <strain evidence="3">WCHAc010005</strain>
    </source>
</reference>
<evidence type="ECO:0000313" key="2">
    <source>
        <dbReference type="EMBL" id="AXY55893.1"/>
    </source>
</evidence>